<accession>W9RUJ3</accession>
<dbReference type="AlphaFoldDB" id="W9RUJ3"/>
<keyword evidence="2" id="KW-0805">Transcription regulation</keyword>
<name>W9RUJ3_9ROSA</name>
<evidence type="ECO:0000256" key="2">
    <source>
        <dbReference type="ARBA" id="ARBA00023015"/>
    </source>
</evidence>
<keyword evidence="4" id="KW-0804">Transcription</keyword>
<dbReference type="FunFam" id="4.10.280.10:FF:000059">
    <property type="entry name" value="transcription factor UNE10 isoform X1"/>
    <property type="match status" value="1"/>
</dbReference>
<dbReference type="Proteomes" id="UP000030645">
    <property type="component" value="Unassembled WGS sequence"/>
</dbReference>
<feature type="domain" description="BHLH" evidence="7">
    <location>
        <begin position="237"/>
        <end position="286"/>
    </location>
</feature>
<dbReference type="SMART" id="SM00353">
    <property type="entry name" value="HLH"/>
    <property type="match status" value="1"/>
</dbReference>
<feature type="compositionally biased region" description="Basic and acidic residues" evidence="6">
    <location>
        <begin position="14"/>
        <end position="26"/>
    </location>
</feature>
<evidence type="ECO:0000256" key="6">
    <source>
        <dbReference type="SAM" id="MobiDB-lite"/>
    </source>
</evidence>
<dbReference type="InterPro" id="IPR011598">
    <property type="entry name" value="bHLH_dom"/>
</dbReference>
<sequence>MSHCVVPNWNLRHQRQEQVEGEEGNRSSHVPNQQNPTTTTTTSSSHLVVPISNYQVKELTPANGQLDMHGLGGLLPLGPAKPTWGRTGGTLESIVHQATCHTHDPNVTHHGHGQTPATIGSNIVGPLIGKWAENSGQAPPPTLVMRKRSRSDSDYGGRNLSSSSSMQEEHGGPSASASATFCRESDTTMMTWASFESPHNLKNKTNDEDFISHSDMENHDEDQETKSGRSNSTRRSRAAATHNQSERKRRDRINQKMKALQKLVPNACKTDKASMLDEVIEYLKQLQAQVQMMNNVRNMAPPSQPQMMISLGMQQQLQMSLLARMEMAMGMGMLDMSSMARAAPQSLLPPLIHPNLFAAAVANAGGGPTFAPQPFMVPHMVPAQAKPNPAAASSTCAPSVPLPDPYCALLAQSMNMELYNKMAALYSQRINQTTQATSSPSRSSHVQQD</sequence>
<keyword evidence="9" id="KW-1185">Reference proteome</keyword>
<keyword evidence="3" id="KW-0238">DNA-binding</keyword>
<reference evidence="9" key="1">
    <citation type="submission" date="2013-01" db="EMBL/GenBank/DDBJ databases">
        <title>Draft Genome Sequence of a Mulberry Tree, Morus notabilis C.K. Schneid.</title>
        <authorList>
            <person name="He N."/>
            <person name="Zhao S."/>
        </authorList>
    </citation>
    <scope>NUCLEOTIDE SEQUENCE</scope>
</reference>
<dbReference type="GO" id="GO:0003677">
    <property type="term" value="F:DNA binding"/>
    <property type="evidence" value="ECO:0007669"/>
    <property type="project" value="UniProtKB-KW"/>
</dbReference>
<dbReference type="InterPro" id="IPR036638">
    <property type="entry name" value="HLH_DNA-bd_sf"/>
</dbReference>
<evidence type="ECO:0000256" key="3">
    <source>
        <dbReference type="ARBA" id="ARBA00023125"/>
    </source>
</evidence>
<evidence type="ECO:0000256" key="5">
    <source>
        <dbReference type="ARBA" id="ARBA00023242"/>
    </source>
</evidence>
<dbReference type="GO" id="GO:0046983">
    <property type="term" value="F:protein dimerization activity"/>
    <property type="evidence" value="ECO:0007669"/>
    <property type="project" value="InterPro"/>
</dbReference>
<dbReference type="PANTHER" id="PTHR45855">
    <property type="entry name" value="TRANSCRIPTION FACTOR PIF1-RELATED"/>
    <property type="match status" value="1"/>
</dbReference>
<dbReference type="PROSITE" id="PS50888">
    <property type="entry name" value="BHLH"/>
    <property type="match status" value="1"/>
</dbReference>
<feature type="compositionally biased region" description="Polar residues" evidence="6">
    <location>
        <begin position="27"/>
        <end position="36"/>
    </location>
</feature>
<comment type="subcellular location">
    <subcellularLocation>
        <location evidence="1">Nucleus</location>
    </subcellularLocation>
</comment>
<dbReference type="CDD" id="cd11445">
    <property type="entry name" value="bHLH_AtPIF_like"/>
    <property type="match status" value="1"/>
</dbReference>
<evidence type="ECO:0000256" key="1">
    <source>
        <dbReference type="ARBA" id="ARBA00004123"/>
    </source>
</evidence>
<organism evidence="8 9">
    <name type="scientific">Morus notabilis</name>
    <dbReference type="NCBI Taxonomy" id="981085"/>
    <lineage>
        <taxon>Eukaryota</taxon>
        <taxon>Viridiplantae</taxon>
        <taxon>Streptophyta</taxon>
        <taxon>Embryophyta</taxon>
        <taxon>Tracheophyta</taxon>
        <taxon>Spermatophyta</taxon>
        <taxon>Magnoliopsida</taxon>
        <taxon>eudicotyledons</taxon>
        <taxon>Gunneridae</taxon>
        <taxon>Pentapetalae</taxon>
        <taxon>rosids</taxon>
        <taxon>fabids</taxon>
        <taxon>Rosales</taxon>
        <taxon>Moraceae</taxon>
        <taxon>Moreae</taxon>
        <taxon>Morus</taxon>
    </lineage>
</organism>
<feature type="region of interest" description="Disordered" evidence="6">
    <location>
        <begin position="1"/>
        <end position="46"/>
    </location>
</feature>
<gene>
    <name evidence="8" type="ORF">L484_015241</name>
</gene>
<evidence type="ECO:0000313" key="9">
    <source>
        <dbReference type="Proteomes" id="UP000030645"/>
    </source>
</evidence>
<proteinExistence type="predicted"/>
<evidence type="ECO:0000256" key="4">
    <source>
        <dbReference type="ARBA" id="ARBA00023163"/>
    </source>
</evidence>
<feature type="compositionally biased region" description="Basic and acidic residues" evidence="6">
    <location>
        <begin position="204"/>
        <end position="217"/>
    </location>
</feature>
<dbReference type="SUPFAM" id="SSF47459">
    <property type="entry name" value="HLH, helix-loop-helix DNA-binding domain"/>
    <property type="match status" value="1"/>
</dbReference>
<dbReference type="PANTHER" id="PTHR45855:SF12">
    <property type="entry name" value="TRANSCRIPTION FACTOR PIF7-LIKE ISOFORM X1"/>
    <property type="match status" value="1"/>
</dbReference>
<dbReference type="Gene3D" id="4.10.280.10">
    <property type="entry name" value="Helix-loop-helix DNA-binding domain"/>
    <property type="match status" value="1"/>
</dbReference>
<dbReference type="EMBL" id="KE345665">
    <property type="protein sequence ID" value="EXC11021.1"/>
    <property type="molecule type" value="Genomic_DNA"/>
</dbReference>
<feature type="region of interest" description="Disordered" evidence="6">
    <location>
        <begin position="198"/>
        <end position="253"/>
    </location>
</feature>
<feature type="region of interest" description="Disordered" evidence="6">
    <location>
        <begin position="130"/>
        <end position="179"/>
    </location>
</feature>
<protein>
    <submittedName>
        <fullName evidence="8">Transcription factor UNE10</fullName>
    </submittedName>
</protein>
<evidence type="ECO:0000259" key="7">
    <source>
        <dbReference type="PROSITE" id="PS50888"/>
    </source>
</evidence>
<dbReference type="STRING" id="981085.W9RUJ3"/>
<keyword evidence="5" id="KW-0539">Nucleus</keyword>
<feature type="compositionally biased region" description="Basic and acidic residues" evidence="6">
    <location>
        <begin position="244"/>
        <end position="253"/>
    </location>
</feature>
<dbReference type="Pfam" id="PF00010">
    <property type="entry name" value="HLH"/>
    <property type="match status" value="1"/>
</dbReference>
<dbReference type="InterPro" id="IPR031066">
    <property type="entry name" value="bHLH_ALC-like_plant"/>
</dbReference>
<dbReference type="eggNOG" id="ENOG502QV9I">
    <property type="taxonomic scope" value="Eukaryota"/>
</dbReference>
<dbReference type="GO" id="GO:0005634">
    <property type="term" value="C:nucleus"/>
    <property type="evidence" value="ECO:0007669"/>
    <property type="project" value="UniProtKB-SubCell"/>
</dbReference>
<dbReference type="InterPro" id="IPR047265">
    <property type="entry name" value="PIF1-like_bHLH"/>
</dbReference>
<feature type="region of interest" description="Disordered" evidence="6">
    <location>
        <begin position="102"/>
        <end position="121"/>
    </location>
</feature>
<evidence type="ECO:0000313" key="8">
    <source>
        <dbReference type="EMBL" id="EXC11021.1"/>
    </source>
</evidence>